<evidence type="ECO:0000313" key="2">
    <source>
        <dbReference type="EMBL" id="PUF26175.1"/>
    </source>
</evidence>
<dbReference type="EMBL" id="QARO01000079">
    <property type="protein sequence ID" value="PUF49624.1"/>
    <property type="molecule type" value="Genomic_DNA"/>
</dbReference>
<dbReference type="InterPro" id="IPR053864">
    <property type="entry name" value="DUF6933"/>
</dbReference>
<evidence type="ECO:0000313" key="3">
    <source>
        <dbReference type="EMBL" id="PUF49624.1"/>
    </source>
</evidence>
<dbReference type="Proteomes" id="UP000251540">
    <property type="component" value="Unassembled WGS sequence"/>
</dbReference>
<evidence type="ECO:0000313" key="4">
    <source>
        <dbReference type="Proteomes" id="UP000251351"/>
    </source>
</evidence>
<reference evidence="4 5" key="1">
    <citation type="submission" date="2018-04" db="EMBL/GenBank/DDBJ databases">
        <title>Whole genome sequencing of Salmonella enterica.</title>
        <authorList>
            <person name="Bell R."/>
        </authorList>
    </citation>
    <scope>NUCLEOTIDE SEQUENCE [LARGE SCALE GENOMIC DNA]</scope>
    <source>
        <strain evidence="2 5">CFSAN058609</strain>
        <strain evidence="3 4">CFSAN058610</strain>
    </source>
</reference>
<dbReference type="EMBL" id="QARP01000054">
    <property type="protein sequence ID" value="PUF26175.1"/>
    <property type="molecule type" value="Genomic_DNA"/>
</dbReference>
<comment type="caution">
    <text evidence="3">The sequence shown here is derived from an EMBL/GenBank/DDBJ whole genome shotgun (WGS) entry which is preliminary data.</text>
</comment>
<dbReference type="Proteomes" id="UP000251351">
    <property type="component" value="Unassembled WGS sequence"/>
</dbReference>
<gene>
    <name evidence="3" type="ORF">DAX73_28285</name>
    <name evidence="2" type="ORF">DAX92_26965</name>
</gene>
<evidence type="ECO:0000259" key="1">
    <source>
        <dbReference type="Pfam" id="PF22016"/>
    </source>
</evidence>
<dbReference type="Pfam" id="PF22016">
    <property type="entry name" value="DUF6933"/>
    <property type="match status" value="1"/>
</dbReference>
<name>A0A7Z1TDZ4_SALET</name>
<organism evidence="3 4">
    <name type="scientific">Salmonella enterica I</name>
    <dbReference type="NCBI Taxonomy" id="59201"/>
    <lineage>
        <taxon>Bacteria</taxon>
        <taxon>Pseudomonadati</taxon>
        <taxon>Pseudomonadota</taxon>
        <taxon>Gammaproteobacteria</taxon>
        <taxon>Enterobacterales</taxon>
        <taxon>Enterobacteriaceae</taxon>
        <taxon>Salmonella</taxon>
    </lineage>
</organism>
<evidence type="ECO:0000313" key="5">
    <source>
        <dbReference type="Proteomes" id="UP000251540"/>
    </source>
</evidence>
<sequence length="229" mass="26431">MMIFNLTKAAAEHLFPNIVMKTQGDIIQQRRGENIVLYDRDNELNGPGDFVFNVHVIKVKRIYCMIAIEQSSRWVHVIHHIKKGDVYEFTRRLHERLINGVANMMMHAKDGEALLDTAIPNYSSANRDMLFVYKSDRSCNTHSSQVAAVYLDTLDDYGLPGNELEALLFDMQQNAFIRKTKYSEDYFFPAEVMLATFLRKYTPLNEPEIHDAVTRNRKAWILSATGAMH</sequence>
<accession>A0A7Z1TDZ4</accession>
<proteinExistence type="predicted"/>
<dbReference type="AlphaFoldDB" id="A0A7Z1TDZ4"/>
<protein>
    <recommendedName>
        <fullName evidence="1">DUF6933 domain-containing protein</fullName>
    </recommendedName>
</protein>
<dbReference type="RefSeq" id="WP_154708286.1">
    <property type="nucleotide sequence ID" value="NZ_QARO01000079.1"/>
</dbReference>
<feature type="domain" description="DUF6933" evidence="1">
    <location>
        <begin position="49"/>
        <end position="191"/>
    </location>
</feature>